<name>A0ABR8Q3A9_9CLOT</name>
<dbReference type="PANTHER" id="PTHR33744">
    <property type="entry name" value="CARBOHYDRATE DIACID REGULATOR"/>
    <property type="match status" value="1"/>
</dbReference>
<protein>
    <submittedName>
        <fullName evidence="2">Helix-turn-helix domain-containing protein</fullName>
    </submittedName>
</protein>
<dbReference type="RefSeq" id="WP_191749656.1">
    <property type="nucleotide sequence ID" value="NZ_JACSQZ010000019.1"/>
</dbReference>
<keyword evidence="3" id="KW-1185">Reference proteome</keyword>
<dbReference type="Pfam" id="PF13556">
    <property type="entry name" value="HTH_30"/>
    <property type="match status" value="1"/>
</dbReference>
<feature type="domain" description="PucR C-terminal helix-turn-helix" evidence="1">
    <location>
        <begin position="240"/>
        <end position="290"/>
    </location>
</feature>
<sequence>MVEIVILLKALCKDTELRVRVLDENNNKIFDNLPNTESNITRKICINGRKLKITLEQDNIKLIPMIEYTLNKLIDKENVIQELIEGRKQWDSLEDNNIKYSTKLLLIEVNNKNEAFEIVENTYDRNEVYVGEIYDRIIVLGDLEDELDHALSLKGTIDEVLGVKSKVSISKLDKSFEGFIKGYRGAVQALEIGNKFKIKPEVYNINEMFLEKAIFNLSKEYTDDLIKEYKNIFNKFNYELIQTLEEVLKCDLSLTKAAKNLYIHRNTLMYRIEKIKKETGFDIRNFKEATFIYILYMNSKANV</sequence>
<dbReference type="PANTHER" id="PTHR33744:SF15">
    <property type="entry name" value="CARBOHYDRATE DIACID REGULATOR"/>
    <property type="match status" value="1"/>
</dbReference>
<evidence type="ECO:0000313" key="3">
    <source>
        <dbReference type="Proteomes" id="UP000640335"/>
    </source>
</evidence>
<evidence type="ECO:0000259" key="1">
    <source>
        <dbReference type="Pfam" id="PF13556"/>
    </source>
</evidence>
<dbReference type="InterPro" id="IPR042070">
    <property type="entry name" value="PucR_C-HTH_sf"/>
</dbReference>
<organism evidence="2 3">
    <name type="scientific">Clostridium gallinarum</name>
    <dbReference type="NCBI Taxonomy" id="2762246"/>
    <lineage>
        <taxon>Bacteria</taxon>
        <taxon>Bacillati</taxon>
        <taxon>Bacillota</taxon>
        <taxon>Clostridia</taxon>
        <taxon>Eubacteriales</taxon>
        <taxon>Clostridiaceae</taxon>
        <taxon>Clostridium</taxon>
    </lineage>
</organism>
<comment type="caution">
    <text evidence="2">The sequence shown here is derived from an EMBL/GenBank/DDBJ whole genome shotgun (WGS) entry which is preliminary data.</text>
</comment>
<accession>A0ABR8Q3A9</accession>
<evidence type="ECO:0000313" key="2">
    <source>
        <dbReference type="EMBL" id="MBD7914891.1"/>
    </source>
</evidence>
<dbReference type="InterPro" id="IPR051448">
    <property type="entry name" value="CdaR-like_regulators"/>
</dbReference>
<reference evidence="2 3" key="1">
    <citation type="submission" date="2020-08" db="EMBL/GenBank/DDBJ databases">
        <title>A Genomic Blueprint of the Chicken Gut Microbiome.</title>
        <authorList>
            <person name="Gilroy R."/>
            <person name="Ravi A."/>
            <person name="Getino M."/>
            <person name="Pursley I."/>
            <person name="Horton D.L."/>
            <person name="Alikhan N.-F."/>
            <person name="Baker D."/>
            <person name="Gharbi K."/>
            <person name="Hall N."/>
            <person name="Watson M."/>
            <person name="Adriaenssens E.M."/>
            <person name="Foster-Nyarko E."/>
            <person name="Jarju S."/>
            <person name="Secka A."/>
            <person name="Antonio M."/>
            <person name="Oren A."/>
            <person name="Chaudhuri R."/>
            <person name="La Ragione R.M."/>
            <person name="Hildebrand F."/>
            <person name="Pallen M.J."/>
        </authorList>
    </citation>
    <scope>NUCLEOTIDE SEQUENCE [LARGE SCALE GENOMIC DNA]</scope>
    <source>
        <strain evidence="2 3">Sa3CUN1</strain>
    </source>
</reference>
<dbReference type="EMBL" id="JACSQZ010000019">
    <property type="protein sequence ID" value="MBD7914891.1"/>
    <property type="molecule type" value="Genomic_DNA"/>
</dbReference>
<dbReference type="Gene3D" id="1.10.10.2840">
    <property type="entry name" value="PucR C-terminal helix-turn-helix domain"/>
    <property type="match status" value="1"/>
</dbReference>
<proteinExistence type="predicted"/>
<dbReference type="InterPro" id="IPR025736">
    <property type="entry name" value="PucR_C-HTH_dom"/>
</dbReference>
<dbReference type="Proteomes" id="UP000640335">
    <property type="component" value="Unassembled WGS sequence"/>
</dbReference>
<gene>
    <name evidence="2" type="ORF">H9660_07000</name>
</gene>